<evidence type="ECO:0000256" key="3">
    <source>
        <dbReference type="ARBA" id="ARBA00023237"/>
    </source>
</evidence>
<proteinExistence type="predicted"/>
<dbReference type="PANTHER" id="PTHR30329">
    <property type="entry name" value="STATOR ELEMENT OF FLAGELLAR MOTOR COMPLEX"/>
    <property type="match status" value="1"/>
</dbReference>
<evidence type="ECO:0000313" key="8">
    <source>
        <dbReference type="Proteomes" id="UP000033935"/>
    </source>
</evidence>
<reference evidence="7 8" key="1">
    <citation type="journal article" date="2015" name="Nature">
        <title>rRNA introns, odd ribosomes, and small enigmatic genomes across a large radiation of phyla.</title>
        <authorList>
            <person name="Brown C.T."/>
            <person name="Hug L.A."/>
            <person name="Thomas B.C."/>
            <person name="Sharon I."/>
            <person name="Castelle C.J."/>
            <person name="Singh A."/>
            <person name="Wilkins M.J."/>
            <person name="Williams K.H."/>
            <person name="Banfield J.F."/>
        </authorList>
    </citation>
    <scope>NUCLEOTIDE SEQUENCE [LARGE SCALE GENOMIC DNA]</scope>
</reference>
<dbReference type="PANTHER" id="PTHR30329:SF21">
    <property type="entry name" value="LIPOPROTEIN YIAD-RELATED"/>
    <property type="match status" value="1"/>
</dbReference>
<protein>
    <submittedName>
        <fullName evidence="7">OmpA family protein</fullName>
    </submittedName>
</protein>
<dbReference type="PROSITE" id="PS51257">
    <property type="entry name" value="PROKAR_LIPOPROTEIN"/>
    <property type="match status" value="1"/>
</dbReference>
<keyword evidence="2 4" id="KW-0472">Membrane</keyword>
<dbReference type="SUPFAM" id="SSF103088">
    <property type="entry name" value="OmpA-like"/>
    <property type="match status" value="1"/>
</dbReference>
<feature type="signal peptide" evidence="5">
    <location>
        <begin position="1"/>
        <end position="23"/>
    </location>
</feature>
<feature type="domain" description="OmpA-like" evidence="6">
    <location>
        <begin position="48"/>
        <end position="171"/>
    </location>
</feature>
<dbReference type="InterPro" id="IPR006664">
    <property type="entry name" value="OMP_bac"/>
</dbReference>
<comment type="subcellular location">
    <subcellularLocation>
        <location evidence="1">Cell outer membrane</location>
    </subcellularLocation>
</comment>
<name>A0A0G0MWP4_9BACT</name>
<dbReference type="InterPro" id="IPR006665">
    <property type="entry name" value="OmpA-like"/>
</dbReference>
<evidence type="ECO:0000256" key="4">
    <source>
        <dbReference type="PROSITE-ProRule" id="PRU00473"/>
    </source>
</evidence>
<dbReference type="PROSITE" id="PS51123">
    <property type="entry name" value="OMPA_2"/>
    <property type="match status" value="1"/>
</dbReference>
<evidence type="ECO:0000256" key="2">
    <source>
        <dbReference type="ARBA" id="ARBA00023136"/>
    </source>
</evidence>
<dbReference type="Proteomes" id="UP000033935">
    <property type="component" value="Unassembled WGS sequence"/>
</dbReference>
<keyword evidence="5" id="KW-0732">Signal</keyword>
<gene>
    <name evidence="7" type="ORF">UT30_C0003G0050</name>
</gene>
<evidence type="ECO:0000259" key="6">
    <source>
        <dbReference type="PROSITE" id="PS51123"/>
    </source>
</evidence>
<dbReference type="Gene3D" id="3.30.1330.60">
    <property type="entry name" value="OmpA-like domain"/>
    <property type="match status" value="1"/>
</dbReference>
<evidence type="ECO:0000256" key="5">
    <source>
        <dbReference type="SAM" id="SignalP"/>
    </source>
</evidence>
<evidence type="ECO:0000256" key="1">
    <source>
        <dbReference type="ARBA" id="ARBA00004442"/>
    </source>
</evidence>
<keyword evidence="3" id="KW-0998">Cell outer membrane</keyword>
<dbReference type="GO" id="GO:0009279">
    <property type="term" value="C:cell outer membrane"/>
    <property type="evidence" value="ECO:0007669"/>
    <property type="project" value="UniProtKB-SubCell"/>
</dbReference>
<accession>A0A0G0MWP4</accession>
<dbReference type="InterPro" id="IPR036737">
    <property type="entry name" value="OmpA-like_sf"/>
</dbReference>
<dbReference type="Pfam" id="PF00691">
    <property type="entry name" value="OmpA"/>
    <property type="match status" value="1"/>
</dbReference>
<evidence type="ECO:0000313" key="7">
    <source>
        <dbReference type="EMBL" id="KKR04861.1"/>
    </source>
</evidence>
<dbReference type="PRINTS" id="PR01021">
    <property type="entry name" value="OMPADOMAIN"/>
</dbReference>
<organism evidence="7 8">
    <name type="scientific">Candidatus Uhrbacteria bacterium GW2011_GWF2_39_13</name>
    <dbReference type="NCBI Taxonomy" id="1618995"/>
    <lineage>
        <taxon>Bacteria</taxon>
        <taxon>Candidatus Uhriibacteriota</taxon>
    </lineage>
</organism>
<dbReference type="CDD" id="cd07185">
    <property type="entry name" value="OmpA_C-like"/>
    <property type="match status" value="1"/>
</dbReference>
<dbReference type="AlphaFoldDB" id="A0A0G0MWP4"/>
<feature type="chain" id="PRO_5002533665" evidence="5">
    <location>
        <begin position="24"/>
        <end position="329"/>
    </location>
</feature>
<dbReference type="EMBL" id="LBWG01000003">
    <property type="protein sequence ID" value="KKR04861.1"/>
    <property type="molecule type" value="Genomic_DNA"/>
</dbReference>
<comment type="caution">
    <text evidence="7">The sequence shown here is derived from an EMBL/GenBank/DDBJ whole genome shotgun (WGS) entry which is preliminary data.</text>
</comment>
<sequence>MMKRAVLVLTLLVGCLFSNQIRAEEAKAVITEEVMEKSSPSTTINNDPHVRVVRLDQVIHFQQGSSTLDDAAKTQLDQVFLTLIEYPRLNIVAWGTADEVGPDLDNLDLSQRRAKTVVAYLLNKTYNNGKKLSKIRVKAAGSGEYDMGRGPEYMTVRFYIDGGYFIIENGSPPPMCDSSEAEGKNFCQEERTLDLDILDLDISVNTYQMSRPPTCTRSHTDLTTEPPRMEVKDRSWTLGQRILASTIVGLVTASGSAGVTYLADVHNEDIRTSGGGHYESYRDVDIPEFIAAGAGFAGGFAGTFWFTGHVWRAADGSFNITFGNNGGSR</sequence>
<dbReference type="InterPro" id="IPR050330">
    <property type="entry name" value="Bact_OuterMem_StrucFunc"/>
</dbReference>